<keyword evidence="3" id="KW-1185">Reference proteome</keyword>
<accession>Q9YQY5</accession>
<name>Q9YQY5_9VIRU</name>
<dbReference type="GeneID" id="5141340"/>
<dbReference type="EMBL" id="DQ665917">
    <property type="protein sequence ID" value="AAD12280.1"/>
    <property type="molecule type" value="Genomic_DNA"/>
</dbReference>
<organism evidence="3">
    <name type="scientific">Ranid herpesvirus 1</name>
    <name type="common">Lucke tumor herpesvirus</name>
    <dbReference type="NCBI Taxonomy" id="85655"/>
    <lineage>
        <taxon>Viruses</taxon>
        <taxon>Duplodnaviria</taxon>
        <taxon>Heunggongvirae</taxon>
        <taxon>Peploviricota</taxon>
        <taxon>Herviviricetes</taxon>
        <taxon>Herpesvirales</taxon>
        <taxon>Alloherpesviridae</taxon>
        <taxon>Batravirus</taxon>
        <taxon>Batravirus ranidallo1</taxon>
    </lineage>
</organism>
<dbReference type="RefSeq" id="YP_656738.1">
    <property type="nucleotide sequence ID" value="NC_008211.1"/>
</dbReference>
<feature type="transmembrane region" description="Helical" evidence="1">
    <location>
        <begin position="128"/>
        <end position="153"/>
    </location>
</feature>
<evidence type="ECO:0000256" key="1">
    <source>
        <dbReference type="SAM" id="Phobius"/>
    </source>
</evidence>
<evidence type="ECO:0000313" key="3">
    <source>
        <dbReference type="Proteomes" id="UP000011238"/>
    </source>
</evidence>
<keyword evidence="1" id="KW-1133">Transmembrane helix</keyword>
<proteinExistence type="predicted"/>
<reference evidence="2 3" key="1">
    <citation type="journal article" date="1999" name="J. Cancer Res. Clin. Oncol.">
        <title>Genomic studies of the Lucke tumor herpesvirus (RaHV-1).</title>
        <authorList>
            <person name="Davison A.J."/>
            <person name="Sauerbier W."/>
            <person name="Dolan A."/>
            <person name="Addison C."/>
            <person name="McKinnell R.G."/>
        </authorList>
    </citation>
    <scope>NUCLEOTIDE SEQUENCE [LARGE SCALE GENOMIC DNA]</scope>
    <source>
        <strain evidence="2 3">McKinnell</strain>
    </source>
</reference>
<dbReference type="KEGG" id="vg:5141340"/>
<dbReference type="Proteomes" id="UP000011238">
    <property type="component" value="Segment"/>
</dbReference>
<reference evidence="2 3" key="2">
    <citation type="journal article" date="2006" name="J. Gen. Virol.">
        <title>Genome sequences of two frog herpesviruses.</title>
        <authorList>
            <person name="Davison A.J."/>
            <person name="Cunningham C."/>
            <person name="Sauerbier W."/>
            <person name="McKinnell R.G."/>
        </authorList>
    </citation>
    <scope>NUCLEOTIDE SEQUENCE [LARGE SCALE GENOMIC DNA]</scope>
    <source>
        <strain evidence="2 3">McKinnell</strain>
    </source>
</reference>
<feature type="transmembrane region" description="Helical" evidence="1">
    <location>
        <begin position="173"/>
        <end position="198"/>
    </location>
</feature>
<feature type="transmembrane region" description="Helical" evidence="1">
    <location>
        <begin position="43"/>
        <end position="70"/>
    </location>
</feature>
<sequence length="238" mass="27049">MASYESVSAVLPDELQNVRDMDKVGYLCNVRAETVKVTRAKMYVLLSLSFFIFTVFVGTDGAISFIHAAYGNDTMAANDSVYVLYVITTLWVVVTLVFNIVIFAYSFLYIHRARVRMNRVHRMFRHGYIFAILFLVALIFYVLCGVRAIVLTYCEFDAHRFSPMCLSVLRYTGSVNMIFIAAYFVTIVWCMTMIRYTLIVKLDNLQRPPAEHPYTDAHEPLLHNYSLAASVGGTPGPV</sequence>
<feature type="transmembrane region" description="Helical" evidence="1">
    <location>
        <begin position="82"/>
        <end position="108"/>
    </location>
</feature>
<keyword evidence="1" id="KW-0472">Membrane</keyword>
<protein>
    <submittedName>
        <fullName evidence="2">ORF83</fullName>
    </submittedName>
</protein>
<keyword evidence="1" id="KW-0812">Transmembrane</keyword>
<evidence type="ECO:0000313" key="2">
    <source>
        <dbReference type="EMBL" id="AAD12280.1"/>
    </source>
</evidence>